<feature type="compositionally biased region" description="Basic and acidic residues" evidence="8">
    <location>
        <begin position="292"/>
        <end position="305"/>
    </location>
</feature>
<dbReference type="SUPFAM" id="SSF56112">
    <property type="entry name" value="Protein kinase-like (PK-like)"/>
    <property type="match status" value="1"/>
</dbReference>
<dbReference type="SUPFAM" id="SSF57889">
    <property type="entry name" value="Cysteine-rich domain"/>
    <property type="match status" value="1"/>
</dbReference>
<dbReference type="InterPro" id="IPR046349">
    <property type="entry name" value="C1-like_sf"/>
</dbReference>
<gene>
    <name evidence="12" type="ORF">LRAMOSA09920</name>
</gene>
<evidence type="ECO:0000256" key="5">
    <source>
        <dbReference type="ARBA" id="ARBA00022833"/>
    </source>
</evidence>
<dbReference type="InterPro" id="IPR011009">
    <property type="entry name" value="Kinase-like_dom_sf"/>
</dbReference>
<dbReference type="Pfam" id="PF00069">
    <property type="entry name" value="Pkinase"/>
    <property type="match status" value="1"/>
</dbReference>
<evidence type="ECO:0000256" key="2">
    <source>
        <dbReference type="ARBA" id="ARBA00022723"/>
    </source>
</evidence>
<keyword evidence="4" id="KW-0418">Kinase</keyword>
<evidence type="ECO:0000256" key="1">
    <source>
        <dbReference type="ARBA" id="ARBA00022679"/>
    </source>
</evidence>
<dbReference type="OrthoDB" id="8693905at2759"/>
<protein>
    <recommendedName>
        <fullName evidence="13">Protein kinase domain-containing protein</fullName>
    </recommendedName>
</protein>
<dbReference type="InterPro" id="IPR001245">
    <property type="entry name" value="Ser-Thr/Tyr_kinase_cat_dom"/>
</dbReference>
<dbReference type="PROSITE" id="PS00479">
    <property type="entry name" value="ZF_DAG_PE_1"/>
    <property type="match status" value="1"/>
</dbReference>
<dbReference type="AlphaFoldDB" id="A0A077WNB5"/>
<dbReference type="FunFam" id="1.10.510.10:FF:000571">
    <property type="entry name" value="Maternal embryonic leucine zipper kinase"/>
    <property type="match status" value="1"/>
</dbReference>
<evidence type="ECO:0000256" key="8">
    <source>
        <dbReference type="SAM" id="MobiDB-lite"/>
    </source>
</evidence>
<dbReference type="SMART" id="SM00220">
    <property type="entry name" value="S_TKc"/>
    <property type="match status" value="1"/>
</dbReference>
<feature type="compositionally biased region" description="Basic residues" evidence="8">
    <location>
        <begin position="173"/>
        <end position="182"/>
    </location>
</feature>
<dbReference type="PRINTS" id="PR00109">
    <property type="entry name" value="TYRKINASE"/>
</dbReference>
<dbReference type="GO" id="GO:0005524">
    <property type="term" value="F:ATP binding"/>
    <property type="evidence" value="ECO:0007669"/>
    <property type="project" value="UniProtKB-UniRule"/>
</dbReference>
<accession>A0A077WNB5</accession>
<feature type="domain" description="Calponin-homology (CH)" evidence="10">
    <location>
        <begin position="1"/>
        <end position="48"/>
    </location>
</feature>
<proteinExistence type="predicted"/>
<dbReference type="Gene3D" id="3.30.60.20">
    <property type="match status" value="1"/>
</dbReference>
<dbReference type="SUPFAM" id="SSF47576">
    <property type="entry name" value="Calponin-homology domain, CH-domain"/>
    <property type="match status" value="1"/>
</dbReference>
<evidence type="ECO:0000256" key="6">
    <source>
        <dbReference type="ARBA" id="ARBA00022840"/>
    </source>
</evidence>
<dbReference type="PANTHER" id="PTHR48016:SF4">
    <property type="entry name" value="PROTEIN KINASE DOMAIN-CONTAINING PROTEIN"/>
    <property type="match status" value="1"/>
</dbReference>
<dbReference type="GO" id="GO:0005737">
    <property type="term" value="C:cytoplasm"/>
    <property type="evidence" value="ECO:0007669"/>
    <property type="project" value="TreeGrafter"/>
</dbReference>
<dbReference type="InterPro" id="IPR000719">
    <property type="entry name" value="Prot_kinase_dom"/>
</dbReference>
<evidence type="ECO:0000313" key="12">
    <source>
        <dbReference type="EMBL" id="CDS08559.1"/>
    </source>
</evidence>
<dbReference type="Gene3D" id="1.10.418.10">
    <property type="entry name" value="Calponin-like domain"/>
    <property type="match status" value="1"/>
</dbReference>
<evidence type="ECO:0000259" key="10">
    <source>
        <dbReference type="PROSITE" id="PS50021"/>
    </source>
</evidence>
<dbReference type="PROSITE" id="PS00107">
    <property type="entry name" value="PROTEIN_KINASE_ATP"/>
    <property type="match status" value="1"/>
</dbReference>
<dbReference type="Gene3D" id="1.10.510.10">
    <property type="entry name" value="Transferase(Phosphotransferase) domain 1"/>
    <property type="match status" value="1"/>
</dbReference>
<feature type="domain" description="Phorbol-ester/DAG-type" evidence="11">
    <location>
        <begin position="650"/>
        <end position="696"/>
    </location>
</feature>
<feature type="binding site" evidence="7">
    <location>
        <position position="357"/>
    </location>
    <ligand>
        <name>ATP</name>
        <dbReference type="ChEBI" id="CHEBI:30616"/>
    </ligand>
</feature>
<dbReference type="GO" id="GO:0046872">
    <property type="term" value="F:metal ion binding"/>
    <property type="evidence" value="ECO:0007669"/>
    <property type="project" value="UniProtKB-KW"/>
</dbReference>
<feature type="compositionally biased region" description="Basic residues" evidence="8">
    <location>
        <begin position="48"/>
        <end position="61"/>
    </location>
</feature>
<dbReference type="PROSITE" id="PS50021">
    <property type="entry name" value="CH"/>
    <property type="match status" value="1"/>
</dbReference>
<name>A0A077WNB5_9FUNG</name>
<dbReference type="InterPro" id="IPR017441">
    <property type="entry name" value="Protein_kinase_ATP_BS"/>
</dbReference>
<sequence>MANISLFLKGARELGVPSSDLFQPIDLYEARNMGAVVNTILTLARISSRKKRQYNSTRKHHTERDRPSARRTSISRLFKNNDRGGTAPIRKQFDSLPNKYREESSRHRHVKAIFGQASQVTDDTPRATLSVVDTNRITEKAEALRRTYRSNVRPTLDSGYSTMATRSGEGVTKRRRRRRRSHSSCSSMDYTSMDEGVISTTDTDTDTADEEDKEQVVFTQKEQQRVSSTSTASSSTRPESIGGCQQQEDDYFLCVSSEQHEPYPRSSLSTPCYAESRHPLHTPTPDHHHHLESKSSDDLKEENHRSACSKESSMIAMKQDKDNTTTYFQLGNCIGKGQFGAVYRALNVQTGEIVAIKRIRIEDIQVDSEIMQEVELLKDMDNANIVRYLGSVRDDTYLNIVLEYVENGSLLSTLKAFGKFPEALVASYTQKILSGLAYLHEHEVVHCDLKAANILSTKTGDVKLTDFGVSLNLRMMQDELGAPAGTPNWMAPEVIELKGASTKSDIWSLGCTIIELLTGRPPYAGMIAMSALYHIVEDDHPPIPENASKTLQDLLHACFQKDPKQRPTAKDLMQHSWIASALATTPVQQDQQVDDDYDVEEEIKSPVDQQQHLEDDDDDLAMIYQYMRTNPAMDSQRVAASNIRKKQFIEHQFVKTMFGKAVTCKVCMVTVKRHAYFCEACALICHDKCRHKAASCRPIYPTVIAKNTSQHRDSYPPRTHNKLQKMLASLYL</sequence>
<dbReference type="PANTHER" id="PTHR48016">
    <property type="entry name" value="MAP KINASE KINASE KINASE SSK2-RELATED-RELATED"/>
    <property type="match status" value="1"/>
</dbReference>
<evidence type="ECO:0000259" key="9">
    <source>
        <dbReference type="PROSITE" id="PS50011"/>
    </source>
</evidence>
<dbReference type="PROSITE" id="PS50011">
    <property type="entry name" value="PROTEIN_KINASE_DOM"/>
    <property type="match status" value="1"/>
</dbReference>
<dbReference type="CDD" id="cd06627">
    <property type="entry name" value="STKc_Cdc7_like"/>
    <property type="match status" value="1"/>
</dbReference>
<dbReference type="EMBL" id="LK023325">
    <property type="protein sequence ID" value="CDS08559.1"/>
    <property type="molecule type" value="Genomic_DNA"/>
</dbReference>
<keyword evidence="2" id="KW-0479">Metal-binding</keyword>
<keyword evidence="5" id="KW-0862">Zinc</keyword>
<evidence type="ECO:0000259" key="11">
    <source>
        <dbReference type="PROSITE" id="PS50081"/>
    </source>
</evidence>
<dbReference type="InterPro" id="IPR002219">
    <property type="entry name" value="PKC_DAG/PE"/>
</dbReference>
<feature type="domain" description="Protein kinase" evidence="9">
    <location>
        <begin position="328"/>
        <end position="578"/>
    </location>
</feature>
<organism evidence="12">
    <name type="scientific">Lichtheimia ramosa</name>
    <dbReference type="NCBI Taxonomy" id="688394"/>
    <lineage>
        <taxon>Eukaryota</taxon>
        <taxon>Fungi</taxon>
        <taxon>Fungi incertae sedis</taxon>
        <taxon>Mucoromycota</taxon>
        <taxon>Mucoromycotina</taxon>
        <taxon>Mucoromycetes</taxon>
        <taxon>Mucorales</taxon>
        <taxon>Lichtheimiaceae</taxon>
        <taxon>Lichtheimia</taxon>
    </lineage>
</organism>
<feature type="compositionally biased region" description="Low complexity" evidence="8">
    <location>
        <begin position="227"/>
        <end position="236"/>
    </location>
</feature>
<evidence type="ECO:0000256" key="3">
    <source>
        <dbReference type="ARBA" id="ARBA00022741"/>
    </source>
</evidence>
<feature type="compositionally biased region" description="Acidic residues" evidence="8">
    <location>
        <begin position="203"/>
        <end position="213"/>
    </location>
</feature>
<evidence type="ECO:0000256" key="4">
    <source>
        <dbReference type="ARBA" id="ARBA00022777"/>
    </source>
</evidence>
<dbReference type="SMART" id="SM00109">
    <property type="entry name" value="C1"/>
    <property type="match status" value="1"/>
</dbReference>
<dbReference type="InterPro" id="IPR036872">
    <property type="entry name" value="CH_dom_sf"/>
</dbReference>
<feature type="region of interest" description="Disordered" evidence="8">
    <location>
        <begin position="154"/>
        <end position="243"/>
    </location>
</feature>
<dbReference type="PROSITE" id="PS50081">
    <property type="entry name" value="ZF_DAG_PE_2"/>
    <property type="match status" value="1"/>
</dbReference>
<keyword evidence="1" id="KW-0808">Transferase</keyword>
<keyword evidence="6 7" id="KW-0067">ATP-binding</keyword>
<dbReference type="InterPro" id="IPR050538">
    <property type="entry name" value="MAP_kinase_kinase_kinase"/>
</dbReference>
<dbReference type="InterPro" id="IPR001715">
    <property type="entry name" value="CH_dom"/>
</dbReference>
<feature type="region of interest" description="Disordered" evidence="8">
    <location>
        <begin position="264"/>
        <end position="312"/>
    </location>
</feature>
<evidence type="ECO:0000256" key="7">
    <source>
        <dbReference type="PROSITE-ProRule" id="PRU10141"/>
    </source>
</evidence>
<reference evidence="12" key="1">
    <citation type="journal article" date="2014" name="Genome Announc.">
        <title>De novo whole-genome sequence and genome annotation of Lichtheimia ramosa.</title>
        <authorList>
            <person name="Linde J."/>
            <person name="Schwartze V."/>
            <person name="Binder U."/>
            <person name="Lass-Florl C."/>
            <person name="Voigt K."/>
            <person name="Horn F."/>
        </authorList>
    </citation>
    <scope>NUCLEOTIDE SEQUENCE</scope>
    <source>
        <strain evidence="12">JMRC FSU:6197</strain>
    </source>
</reference>
<dbReference type="CDD" id="cd00029">
    <property type="entry name" value="C1"/>
    <property type="match status" value="1"/>
</dbReference>
<keyword evidence="3 7" id="KW-0547">Nucleotide-binding</keyword>
<feature type="compositionally biased region" description="Polar residues" evidence="8">
    <location>
        <begin position="154"/>
        <end position="165"/>
    </location>
</feature>
<dbReference type="GO" id="GO:0004709">
    <property type="term" value="F:MAP kinase kinase kinase activity"/>
    <property type="evidence" value="ECO:0007669"/>
    <property type="project" value="TreeGrafter"/>
</dbReference>
<evidence type="ECO:0008006" key="13">
    <source>
        <dbReference type="Google" id="ProtNLM"/>
    </source>
</evidence>
<feature type="region of interest" description="Disordered" evidence="8">
    <location>
        <begin position="48"/>
        <end position="91"/>
    </location>
</feature>